<dbReference type="Gene3D" id="1.10.3090.10">
    <property type="entry name" value="cca-adding enzyme, domain 2"/>
    <property type="match status" value="1"/>
</dbReference>
<sequence>MEDGSRFFGPFGGRGLSVWLVGGAVRDAALGLAPGDLDLVVDLPMEEIAAICGGAVVGPEGMQVCITSCDEFVMEVCPLRGGSIENDLSVRDFTVNAMALTEEGTLVDPFDGMEDLGSMVLRFVGDPSERLEEDPIRALRMCRLASSLGLNPSVDSLKAVRNFVATGPDRIEGLSRPRVGKEMVVGLVRPVTYLSTMINVGLIRLLMPSLDHGLALSVFSVLAESRGEFLPLEMALAVLAGLSRDDRETPSKRWISWGVARSIRREAERLARFRSVDPDSSLRDMGEMILDNGDDIVLKLFELSYAWAQGCGVDVGRWREGRSRLDEAIDHVARAFEKGIVPDGSRIGDLVGEGPQVKRCMVELYRSLASGNCSSEEDAWEAVLTGWSNFRESNVFF</sequence>
<name>A0ABS9ETB1_9BACT</name>
<evidence type="ECO:0000256" key="9">
    <source>
        <dbReference type="RuleBase" id="RU003953"/>
    </source>
</evidence>
<evidence type="ECO:0000256" key="4">
    <source>
        <dbReference type="ARBA" id="ARBA00022723"/>
    </source>
</evidence>
<dbReference type="PANTHER" id="PTHR47545:SF1">
    <property type="entry name" value="MULTIFUNCTIONAL CCA PROTEIN"/>
    <property type="match status" value="1"/>
</dbReference>
<organism evidence="11 12">
    <name type="scientific">Dethiosulfovibrio marinus</name>
    <dbReference type="NCBI Taxonomy" id="133532"/>
    <lineage>
        <taxon>Bacteria</taxon>
        <taxon>Thermotogati</taxon>
        <taxon>Synergistota</taxon>
        <taxon>Synergistia</taxon>
        <taxon>Synergistales</taxon>
        <taxon>Dethiosulfovibrionaceae</taxon>
        <taxon>Dethiosulfovibrio</taxon>
    </lineage>
</organism>
<evidence type="ECO:0000256" key="5">
    <source>
        <dbReference type="ARBA" id="ARBA00022741"/>
    </source>
</evidence>
<evidence type="ECO:0000256" key="2">
    <source>
        <dbReference type="ARBA" id="ARBA00022694"/>
    </source>
</evidence>
<dbReference type="SUPFAM" id="SSF81891">
    <property type="entry name" value="Poly A polymerase C-terminal region-like"/>
    <property type="match status" value="1"/>
</dbReference>
<keyword evidence="3" id="KW-0548">Nucleotidyltransferase</keyword>
<evidence type="ECO:0000313" key="11">
    <source>
        <dbReference type="EMBL" id="MCF4143043.1"/>
    </source>
</evidence>
<evidence type="ECO:0000256" key="6">
    <source>
        <dbReference type="ARBA" id="ARBA00022840"/>
    </source>
</evidence>
<evidence type="ECO:0000259" key="10">
    <source>
        <dbReference type="Pfam" id="PF01743"/>
    </source>
</evidence>
<dbReference type="Gene3D" id="3.30.460.10">
    <property type="entry name" value="Beta Polymerase, domain 2"/>
    <property type="match status" value="1"/>
</dbReference>
<proteinExistence type="inferred from homology"/>
<evidence type="ECO:0000256" key="3">
    <source>
        <dbReference type="ARBA" id="ARBA00022695"/>
    </source>
</evidence>
<protein>
    <recommendedName>
        <fullName evidence="10">Poly A polymerase head domain-containing protein</fullName>
    </recommendedName>
</protein>
<keyword evidence="6" id="KW-0067">ATP-binding</keyword>
<dbReference type="SUPFAM" id="SSF81301">
    <property type="entry name" value="Nucleotidyltransferase"/>
    <property type="match status" value="1"/>
</dbReference>
<keyword evidence="1 9" id="KW-0808">Transferase</keyword>
<evidence type="ECO:0000256" key="1">
    <source>
        <dbReference type="ARBA" id="ARBA00022679"/>
    </source>
</evidence>
<keyword evidence="12" id="KW-1185">Reference proteome</keyword>
<comment type="similarity">
    <text evidence="9">Belongs to the tRNA nucleotidyltransferase/poly(A) polymerase family.</text>
</comment>
<dbReference type="EMBL" id="JAKGUD010000010">
    <property type="protein sequence ID" value="MCF4143043.1"/>
    <property type="molecule type" value="Genomic_DNA"/>
</dbReference>
<reference evidence="11 12" key="1">
    <citation type="submission" date="2022-01" db="EMBL/GenBank/DDBJ databases">
        <title>Dethiosulfovibrio faecalis sp. nov., a novel proteolytic, non-sulfur-reducing bacterium isolated from a marine aquaculture solid waste bioreactor.</title>
        <authorList>
            <person name="Grabowski S."/>
            <person name="Apolinario E."/>
            <person name="Schneider N."/>
            <person name="Marshall C.W."/>
            <person name="Sowers K.R."/>
        </authorList>
    </citation>
    <scope>NUCLEOTIDE SEQUENCE [LARGE SCALE GENOMIC DNA]</scope>
    <source>
        <strain evidence="11 12">DSM 12537</strain>
    </source>
</reference>
<keyword evidence="4" id="KW-0479">Metal-binding</keyword>
<dbReference type="InterPro" id="IPR043519">
    <property type="entry name" value="NT_sf"/>
</dbReference>
<evidence type="ECO:0000256" key="8">
    <source>
        <dbReference type="ARBA" id="ARBA00022884"/>
    </source>
</evidence>
<dbReference type="InterPro" id="IPR002646">
    <property type="entry name" value="PolA_pol_head_dom"/>
</dbReference>
<accession>A0ABS9ETB1</accession>
<evidence type="ECO:0000256" key="7">
    <source>
        <dbReference type="ARBA" id="ARBA00022842"/>
    </source>
</evidence>
<evidence type="ECO:0000313" key="12">
    <source>
        <dbReference type="Proteomes" id="UP001200430"/>
    </source>
</evidence>
<dbReference type="InterPro" id="IPR050124">
    <property type="entry name" value="tRNA_CCA-adding_enzyme"/>
</dbReference>
<dbReference type="Proteomes" id="UP001200430">
    <property type="component" value="Unassembled WGS sequence"/>
</dbReference>
<dbReference type="PANTHER" id="PTHR47545">
    <property type="entry name" value="MULTIFUNCTIONAL CCA PROTEIN"/>
    <property type="match status" value="1"/>
</dbReference>
<keyword evidence="2" id="KW-0819">tRNA processing</keyword>
<dbReference type="Pfam" id="PF01743">
    <property type="entry name" value="PolyA_pol"/>
    <property type="match status" value="1"/>
</dbReference>
<dbReference type="RefSeq" id="WP_236099752.1">
    <property type="nucleotide sequence ID" value="NZ_JAKGUD010000010.1"/>
</dbReference>
<keyword evidence="8 9" id="KW-0694">RNA-binding</keyword>
<comment type="caution">
    <text evidence="11">The sequence shown here is derived from an EMBL/GenBank/DDBJ whole genome shotgun (WGS) entry which is preliminary data.</text>
</comment>
<keyword evidence="7" id="KW-0460">Magnesium</keyword>
<gene>
    <name evidence="11" type="ORF">L2W38_09490</name>
</gene>
<feature type="domain" description="Poly A polymerase head" evidence="10">
    <location>
        <begin position="83"/>
        <end position="122"/>
    </location>
</feature>
<keyword evidence="5" id="KW-0547">Nucleotide-binding</keyword>